<dbReference type="AlphaFoldDB" id="R8BHG0"/>
<protein>
    <submittedName>
        <fullName evidence="2">Putative dna polymerase epsilon subunit protein</fullName>
    </submittedName>
</protein>
<reference evidence="3" key="1">
    <citation type="journal article" date="2013" name="Genome Announc.">
        <title>Draft genome sequence of the ascomycete Phaeoacremonium aleophilum strain UCR-PA7, a causal agent of the esca disease complex in grapevines.</title>
        <authorList>
            <person name="Blanco-Ulate B."/>
            <person name="Rolshausen P."/>
            <person name="Cantu D."/>
        </authorList>
    </citation>
    <scope>NUCLEOTIDE SEQUENCE [LARGE SCALE GENOMIC DNA]</scope>
    <source>
        <strain evidence="3">UCR-PA7</strain>
    </source>
</reference>
<evidence type="ECO:0000313" key="2">
    <source>
        <dbReference type="EMBL" id="EON98741.1"/>
    </source>
</evidence>
<dbReference type="KEGG" id="tmn:UCRPA7_5736"/>
<dbReference type="EMBL" id="KB933201">
    <property type="protein sequence ID" value="EON98741.1"/>
    <property type="molecule type" value="Genomic_DNA"/>
</dbReference>
<proteinExistence type="predicted"/>
<dbReference type="GeneID" id="19326320"/>
<evidence type="ECO:0000256" key="1">
    <source>
        <dbReference type="SAM" id="MobiDB-lite"/>
    </source>
</evidence>
<dbReference type="eggNOG" id="KOG3695">
    <property type="taxonomic scope" value="Eukaryota"/>
</dbReference>
<organism evidence="2 3">
    <name type="scientific">Phaeoacremonium minimum (strain UCR-PA7)</name>
    <name type="common">Esca disease fungus</name>
    <name type="synonym">Togninia minima</name>
    <dbReference type="NCBI Taxonomy" id="1286976"/>
    <lineage>
        <taxon>Eukaryota</taxon>
        <taxon>Fungi</taxon>
        <taxon>Dikarya</taxon>
        <taxon>Ascomycota</taxon>
        <taxon>Pezizomycotina</taxon>
        <taxon>Sordariomycetes</taxon>
        <taxon>Sordariomycetidae</taxon>
        <taxon>Togniniales</taxon>
        <taxon>Togniniaceae</taxon>
        <taxon>Phaeoacremonium</taxon>
    </lineage>
</organism>
<evidence type="ECO:0000313" key="3">
    <source>
        <dbReference type="Proteomes" id="UP000014074"/>
    </source>
</evidence>
<keyword evidence="3" id="KW-1185">Reference proteome</keyword>
<name>R8BHG0_PHAM7</name>
<dbReference type="Proteomes" id="UP000014074">
    <property type="component" value="Unassembled WGS sequence"/>
</dbReference>
<dbReference type="RefSeq" id="XP_007916471.1">
    <property type="nucleotide sequence ID" value="XM_007918280.1"/>
</dbReference>
<gene>
    <name evidence="2" type="ORF">UCRPA7_5736</name>
</gene>
<accession>R8BHG0</accession>
<dbReference type="HOGENOM" id="CLU_1778754_0_0_1"/>
<feature type="region of interest" description="Disordered" evidence="1">
    <location>
        <begin position="1"/>
        <end position="31"/>
    </location>
</feature>
<dbReference type="OrthoDB" id="5350595at2759"/>
<sequence>MAHDTPSRSGLARSYSPNSQPGRSDSLDGRDPAVASQYAAFQAVDQQILARRVGLPAKVEPIPLKFEKKAVVENGEDGESAERPEAVVDAALASEDGETDVSSPVEDKTVSVSHVITNVIILQSFLFELASLVQVRAGLFDEVRFA</sequence>